<gene>
    <name evidence="5" type="ORF">CIB84_012776</name>
</gene>
<evidence type="ECO:0000256" key="1">
    <source>
        <dbReference type="ARBA" id="ARBA00022741"/>
    </source>
</evidence>
<dbReference type="GO" id="GO:0000166">
    <property type="term" value="F:nucleotide binding"/>
    <property type="evidence" value="ECO:0007669"/>
    <property type="project" value="UniProtKB-KW"/>
</dbReference>
<proteinExistence type="inferred from homology"/>
<name>A0A2P4SHA3_BAMTH</name>
<dbReference type="CDD" id="cd07302">
    <property type="entry name" value="CHD"/>
    <property type="match status" value="1"/>
</dbReference>
<dbReference type="OrthoDB" id="6127067at2759"/>
<dbReference type="GO" id="GO:0004383">
    <property type="term" value="F:guanylate cyclase activity"/>
    <property type="evidence" value="ECO:0007669"/>
    <property type="project" value="TreeGrafter"/>
</dbReference>
<dbReference type="Gene3D" id="3.30.70.1230">
    <property type="entry name" value="Nucleotide cyclase"/>
    <property type="match status" value="1"/>
</dbReference>
<dbReference type="GO" id="GO:0019934">
    <property type="term" value="P:cGMP-mediated signaling"/>
    <property type="evidence" value="ECO:0007669"/>
    <property type="project" value="TreeGrafter"/>
</dbReference>
<evidence type="ECO:0000256" key="3">
    <source>
        <dbReference type="RuleBase" id="RU000405"/>
    </source>
</evidence>
<dbReference type="InterPro" id="IPR001054">
    <property type="entry name" value="A/G_cyclase"/>
</dbReference>
<evidence type="ECO:0000313" key="5">
    <source>
        <dbReference type="EMBL" id="POI23476.1"/>
    </source>
</evidence>
<dbReference type="Pfam" id="PF00211">
    <property type="entry name" value="Guanylate_cyc"/>
    <property type="match status" value="1"/>
</dbReference>
<keyword evidence="1" id="KW-0547">Nucleotide-binding</keyword>
<comment type="similarity">
    <text evidence="3">Belongs to the adenylyl cyclase class-4/guanylyl cyclase family.</text>
</comment>
<dbReference type="PROSITE" id="PS00452">
    <property type="entry name" value="GUANYLATE_CYCLASE_1"/>
    <property type="match status" value="1"/>
</dbReference>
<dbReference type="PANTHER" id="PTHR45655:SF7">
    <property type="entry name" value="GUANYLATE CYCLASE SOLUBLE SUBUNIT ALPHA-2"/>
    <property type="match status" value="1"/>
</dbReference>
<evidence type="ECO:0000259" key="4">
    <source>
        <dbReference type="PROSITE" id="PS50125"/>
    </source>
</evidence>
<keyword evidence="2 3" id="KW-0456">Lyase</keyword>
<comment type="caution">
    <text evidence="5">The sequence shown here is derived from an EMBL/GenBank/DDBJ whole genome shotgun (WGS) entry which is preliminary data.</text>
</comment>
<dbReference type="InterPro" id="IPR018297">
    <property type="entry name" value="A/G_cyclase_CS"/>
</dbReference>
<dbReference type="GO" id="GO:0008074">
    <property type="term" value="C:guanylate cyclase complex, soluble"/>
    <property type="evidence" value="ECO:0007669"/>
    <property type="project" value="TreeGrafter"/>
</dbReference>
<accession>A0A2P4SHA3</accession>
<feature type="domain" description="Guanylate cyclase" evidence="4">
    <location>
        <begin position="1"/>
        <end position="36"/>
    </location>
</feature>
<organism evidence="5 6">
    <name type="scientific">Bambusicola thoracicus</name>
    <name type="common">Chinese bamboo-partridge</name>
    <name type="synonym">Perdix thoracica</name>
    <dbReference type="NCBI Taxonomy" id="9083"/>
    <lineage>
        <taxon>Eukaryota</taxon>
        <taxon>Metazoa</taxon>
        <taxon>Chordata</taxon>
        <taxon>Craniata</taxon>
        <taxon>Vertebrata</taxon>
        <taxon>Euteleostomi</taxon>
        <taxon>Archelosauria</taxon>
        <taxon>Archosauria</taxon>
        <taxon>Dinosauria</taxon>
        <taxon>Saurischia</taxon>
        <taxon>Theropoda</taxon>
        <taxon>Coelurosauria</taxon>
        <taxon>Aves</taxon>
        <taxon>Neognathae</taxon>
        <taxon>Galloanserae</taxon>
        <taxon>Galliformes</taxon>
        <taxon>Phasianidae</taxon>
        <taxon>Perdicinae</taxon>
        <taxon>Bambusicola</taxon>
    </lineage>
</organism>
<reference evidence="5 6" key="1">
    <citation type="submission" date="2018-01" db="EMBL/GenBank/DDBJ databases">
        <title>Comparison of the Chinese Bamboo Partridge and Red Junglefowl genome sequences highlights the importance of demography in genome evolution.</title>
        <authorList>
            <person name="Tiley G.P."/>
            <person name="Kimball R.T."/>
            <person name="Braun E.L."/>
            <person name="Burleigh J.G."/>
        </authorList>
    </citation>
    <scope>NUCLEOTIDE SEQUENCE [LARGE SCALE GENOMIC DNA]</scope>
    <source>
        <strain evidence="5">RTK389</strain>
        <tissue evidence="5">Blood</tissue>
    </source>
</reference>
<dbReference type="PANTHER" id="PTHR45655">
    <property type="entry name" value="GUANYLATE CYCLASE SOLUBLE SUBUNIT BETA-2"/>
    <property type="match status" value="1"/>
</dbReference>
<evidence type="ECO:0000313" key="6">
    <source>
        <dbReference type="Proteomes" id="UP000237246"/>
    </source>
</evidence>
<dbReference type="PROSITE" id="PS50125">
    <property type="entry name" value="GUANYLATE_CYCLASE_2"/>
    <property type="match status" value="1"/>
</dbReference>
<dbReference type="SUPFAM" id="SSF55073">
    <property type="entry name" value="Nucleotide cyclase"/>
    <property type="match status" value="1"/>
</dbReference>
<evidence type="ECO:0000256" key="2">
    <source>
        <dbReference type="ARBA" id="ARBA00023239"/>
    </source>
</evidence>
<protein>
    <recommendedName>
        <fullName evidence="4">Guanylate cyclase domain-containing protein</fullName>
    </recommendedName>
</protein>
<dbReference type="Proteomes" id="UP000237246">
    <property type="component" value="Unassembled WGS sequence"/>
</dbReference>
<dbReference type="InterPro" id="IPR029787">
    <property type="entry name" value="Nucleotide_cyclase"/>
</dbReference>
<keyword evidence="6" id="KW-1185">Reference proteome</keyword>
<dbReference type="GO" id="GO:0070482">
    <property type="term" value="P:response to oxygen levels"/>
    <property type="evidence" value="ECO:0007669"/>
    <property type="project" value="TreeGrafter"/>
</dbReference>
<dbReference type="EMBL" id="PPHD01048728">
    <property type="protein sequence ID" value="POI23476.1"/>
    <property type="molecule type" value="Genomic_DNA"/>
</dbReference>
<sequence length="52" mass="5663">MRIGIHSGSVLAGVVGVRMPRYCLFGNNVTLASKFESGSHPRRINVSPTTYQ</sequence>
<dbReference type="AlphaFoldDB" id="A0A2P4SHA3"/>